<gene>
    <name evidence="1" type="ORF">SIL78_19040</name>
</gene>
<organism evidence="1 2">
    <name type="scientific">Vreelandella alkaliphila</name>
    <dbReference type="NCBI Taxonomy" id="272774"/>
    <lineage>
        <taxon>Bacteria</taxon>
        <taxon>Pseudomonadati</taxon>
        <taxon>Pseudomonadota</taxon>
        <taxon>Gammaproteobacteria</taxon>
        <taxon>Oceanospirillales</taxon>
        <taxon>Halomonadaceae</taxon>
        <taxon>Vreelandella</taxon>
    </lineage>
</organism>
<evidence type="ECO:0000313" key="2">
    <source>
        <dbReference type="Proteomes" id="UP001276761"/>
    </source>
</evidence>
<dbReference type="GeneID" id="303167637"/>
<dbReference type="Proteomes" id="UP001276761">
    <property type="component" value="Unassembled WGS sequence"/>
</dbReference>
<dbReference type="AlphaFoldDB" id="A0AAJ2VSH3"/>
<protein>
    <submittedName>
        <fullName evidence="1">Uncharacterized protein</fullName>
    </submittedName>
</protein>
<dbReference type="EMBL" id="JAWXXT010000002">
    <property type="protein sequence ID" value="MDX5979649.1"/>
    <property type="molecule type" value="Genomic_DNA"/>
</dbReference>
<evidence type="ECO:0000313" key="1">
    <source>
        <dbReference type="EMBL" id="MDX5979649.1"/>
    </source>
</evidence>
<accession>A0AAJ2VSH3</accession>
<dbReference type="RefSeq" id="WP_198350051.1">
    <property type="nucleotide sequence ID" value="NZ_JABASV010000012.1"/>
</dbReference>
<name>A0AAJ2VSH3_9GAMM</name>
<comment type="caution">
    <text evidence="1">The sequence shown here is derived from an EMBL/GenBank/DDBJ whole genome shotgun (WGS) entry which is preliminary data.</text>
</comment>
<reference evidence="1" key="1">
    <citation type="submission" date="2023-11" db="EMBL/GenBank/DDBJ databases">
        <title>MicrobeMod: A computational toolkit for identifying prokaryotic methylation and restriction-modification with nanopore sequencing.</title>
        <authorList>
            <person name="Crits-Christoph A."/>
            <person name="Kang S.C."/>
            <person name="Lee H."/>
            <person name="Ostrov N."/>
        </authorList>
    </citation>
    <scope>NUCLEOTIDE SEQUENCE</scope>
    <source>
        <strain evidence="1">ATCC BAA-953</strain>
    </source>
</reference>
<sequence>MAKITGSVGNVGLFQESYNTHVAKGEGLIGTDFLLEIEGYEDNSTLIQAFQLPPLMREMIESFGPMGVRFLQAGNYNNAAEIPITFKEVINGDIYTMVRDWVVNKRYLRCRLRTTSESKNGQNAQSHGFIMHDCWLNLDGVDLSVEDRAALVKPAGTLHANYIEPIAS</sequence>
<proteinExistence type="predicted"/>